<evidence type="ECO:0000313" key="3">
    <source>
        <dbReference type="EMBL" id="QBZ62728.1"/>
    </source>
</evidence>
<sequence length="349" mass="37139">MRFNHFLLPLMAGSVVSAPVREPEPKHQLEARMNVGTVVTSGLAVCVAGLVGTVTYKTYQIAVTNLQYTKGQYDLAKAKFALDEASVKQAMKIASDNQQQAIGQSIMDRLTKTVDLKSKLIDDNVQKILKAEPKNEFASEYQLRVNRIQQPYLKALERGALQYPVTLDTSEAIAASKRYCAELDKLIDDTNKEMESVVNKSPKSSPAGSAEGSPSRSTSPDGRNPTSGGTTGLTRTNSQSGRPPSSDGSVSPTNDRGRTQSVVSSNSAGSAGTKDLSKAEKGKAGIPMQNLPTSQGKTSGASVPAPGPAAGLTRRPTEGQLRRTGSTASLKSGTKTLRRRMVPLVVFDV</sequence>
<evidence type="ECO:0000256" key="1">
    <source>
        <dbReference type="SAM" id="MobiDB-lite"/>
    </source>
</evidence>
<reference evidence="3 4" key="1">
    <citation type="journal article" date="2019" name="Mol. Biol. Evol.">
        <title>Blast fungal genomes show frequent chromosomal changes, gene gains and losses, and effector gene turnover.</title>
        <authorList>
            <person name="Gomez Luciano L.B."/>
            <person name="Jason Tsai I."/>
            <person name="Chuma I."/>
            <person name="Tosa Y."/>
            <person name="Chen Y.H."/>
            <person name="Li J.Y."/>
            <person name="Li M.Y."/>
            <person name="Jade Lu M.Y."/>
            <person name="Nakayashiki H."/>
            <person name="Li W.H."/>
        </authorList>
    </citation>
    <scope>NUCLEOTIDE SEQUENCE [LARGE SCALE GENOMIC DNA]</scope>
    <source>
        <strain evidence="3">MZ5-1-6</strain>
    </source>
</reference>
<dbReference type="EMBL" id="CP034208">
    <property type="protein sequence ID" value="QBZ62728.1"/>
    <property type="molecule type" value="Genomic_DNA"/>
</dbReference>
<feature type="compositionally biased region" description="Low complexity" evidence="1">
    <location>
        <begin position="200"/>
        <end position="217"/>
    </location>
</feature>
<feature type="compositionally biased region" description="Polar residues" evidence="1">
    <location>
        <begin position="218"/>
        <end position="254"/>
    </location>
</feature>
<accession>A0A4V1C7A7</accession>
<evidence type="ECO:0000256" key="2">
    <source>
        <dbReference type="SAM" id="SignalP"/>
    </source>
</evidence>
<proteinExistence type="predicted"/>
<feature type="chain" id="PRO_5020507856" evidence="2">
    <location>
        <begin position="18"/>
        <end position="349"/>
    </location>
</feature>
<feature type="region of interest" description="Disordered" evidence="1">
    <location>
        <begin position="194"/>
        <end position="335"/>
    </location>
</feature>
<feature type="compositionally biased region" description="Low complexity" evidence="1">
    <location>
        <begin position="299"/>
        <end position="311"/>
    </location>
</feature>
<dbReference type="VEuPathDB" id="FungiDB:M_BR32_EuGene_00023091"/>
<feature type="compositionally biased region" description="Polar residues" evidence="1">
    <location>
        <begin position="323"/>
        <end position="335"/>
    </location>
</feature>
<protein>
    <submittedName>
        <fullName evidence="3">Uncharacterized protein</fullName>
    </submittedName>
</protein>
<keyword evidence="2" id="KW-0732">Signal</keyword>
<feature type="compositionally biased region" description="Low complexity" evidence="1">
    <location>
        <begin position="261"/>
        <end position="272"/>
    </location>
</feature>
<gene>
    <name evidence="3" type="ORF">PoMZ_11615</name>
</gene>
<evidence type="ECO:0000313" key="4">
    <source>
        <dbReference type="Proteomes" id="UP000294847"/>
    </source>
</evidence>
<dbReference type="AlphaFoldDB" id="A0A4V1C7A7"/>
<name>A0A4V1C7A7_PYROR</name>
<feature type="signal peptide" evidence="2">
    <location>
        <begin position="1"/>
        <end position="17"/>
    </location>
</feature>
<organism evidence="3 4">
    <name type="scientific">Pyricularia oryzae</name>
    <name type="common">Rice blast fungus</name>
    <name type="synonym">Magnaporthe oryzae</name>
    <dbReference type="NCBI Taxonomy" id="318829"/>
    <lineage>
        <taxon>Eukaryota</taxon>
        <taxon>Fungi</taxon>
        <taxon>Dikarya</taxon>
        <taxon>Ascomycota</taxon>
        <taxon>Pezizomycotina</taxon>
        <taxon>Sordariomycetes</taxon>
        <taxon>Sordariomycetidae</taxon>
        <taxon>Magnaporthales</taxon>
        <taxon>Pyriculariaceae</taxon>
        <taxon>Pyricularia</taxon>
    </lineage>
</organism>
<dbReference type="Proteomes" id="UP000294847">
    <property type="component" value="Chromosome 5"/>
</dbReference>